<dbReference type="InterPro" id="IPR056336">
    <property type="entry name" value="YVC1_C"/>
</dbReference>
<evidence type="ECO:0000256" key="1">
    <source>
        <dbReference type="SAM" id="MobiDB-lite"/>
    </source>
</evidence>
<keyword evidence="2" id="KW-0472">Membrane</keyword>
<evidence type="ECO:0000313" key="6">
    <source>
        <dbReference type="Proteomes" id="UP001360560"/>
    </source>
</evidence>
<feature type="transmembrane region" description="Helical" evidence="2">
    <location>
        <begin position="328"/>
        <end position="348"/>
    </location>
</feature>
<feature type="transmembrane region" description="Helical" evidence="2">
    <location>
        <begin position="264"/>
        <end position="282"/>
    </location>
</feature>
<feature type="transmembrane region" description="Helical" evidence="2">
    <location>
        <begin position="429"/>
        <end position="450"/>
    </location>
</feature>
<dbReference type="GeneID" id="90076615"/>
<feature type="domain" description="Calcium channel YVC1-like C-terminal transmembrane" evidence="4">
    <location>
        <begin position="248"/>
        <end position="535"/>
    </location>
</feature>
<feature type="domain" description="YVC1 N-terminal linker helical" evidence="3">
    <location>
        <begin position="29"/>
        <end position="218"/>
    </location>
</feature>
<feature type="transmembrane region" description="Helical" evidence="2">
    <location>
        <begin position="288"/>
        <end position="308"/>
    </location>
</feature>
<protein>
    <submittedName>
        <fullName evidence="5">Yvc1 protein</fullName>
    </submittedName>
</protein>
<reference evidence="5 6" key="1">
    <citation type="journal article" date="2023" name="Elife">
        <title>Identification of key yeast species and microbe-microbe interactions impacting larval growth of Drosophila in the wild.</title>
        <authorList>
            <person name="Mure A."/>
            <person name="Sugiura Y."/>
            <person name="Maeda R."/>
            <person name="Honda K."/>
            <person name="Sakurai N."/>
            <person name="Takahashi Y."/>
            <person name="Watada M."/>
            <person name="Katoh T."/>
            <person name="Gotoh A."/>
            <person name="Gotoh Y."/>
            <person name="Taniguchi I."/>
            <person name="Nakamura K."/>
            <person name="Hayashi T."/>
            <person name="Katayama T."/>
            <person name="Uemura T."/>
            <person name="Hattori Y."/>
        </authorList>
    </citation>
    <scope>NUCLEOTIDE SEQUENCE [LARGE SCALE GENOMIC DNA]</scope>
    <source>
        <strain evidence="5 6">SC-9</strain>
    </source>
</reference>
<dbReference type="RefSeq" id="XP_064855622.1">
    <property type="nucleotide sequence ID" value="XM_064999550.1"/>
</dbReference>
<dbReference type="Pfam" id="PF23317">
    <property type="entry name" value="YVC1_C"/>
    <property type="match status" value="1"/>
</dbReference>
<feature type="compositionally biased region" description="Acidic residues" evidence="1">
    <location>
        <begin position="551"/>
        <end position="571"/>
    </location>
</feature>
<keyword evidence="6" id="KW-1185">Reference proteome</keyword>
<dbReference type="InterPro" id="IPR056337">
    <property type="entry name" value="LHD_YVC1"/>
</dbReference>
<feature type="compositionally biased region" description="Polar residues" evidence="1">
    <location>
        <begin position="573"/>
        <end position="586"/>
    </location>
</feature>
<evidence type="ECO:0000313" key="5">
    <source>
        <dbReference type="EMBL" id="GMM38627.1"/>
    </source>
</evidence>
<dbReference type="InterPro" id="IPR052971">
    <property type="entry name" value="TRP_calcium_channel"/>
</dbReference>
<evidence type="ECO:0000259" key="4">
    <source>
        <dbReference type="Pfam" id="PF23317"/>
    </source>
</evidence>
<sequence>MSFEESESLLVDSNASDIGIWSSPSPRQVLRVALNLKYLIDQVIPIQLDLELITNPYSDILTTKVVNLAIEAAGGKGEGKVGTTSRRYRAVLIYCLLINAKWYRALSLSELHDAELHLSRMTAAAQLAKIIIEQEEDEHYLFIEMLCRRYVINVNDKDSDPFSALELAVDLHSTIVIGSSGYQKCIKWLWRGWIVQSDQDATKYEIYKNISKPGYWNHYDPDRIKTPAYQNLLQIFVSVIYLMLYSIVINSLDYDVNLGKAEILFYLFTLSFVADEIVKLYHVGYNYIGFWNAFNDTMYAIITSSFIIRMIAFSKNFDSPSRASYNEVAFRVLACAAPLMWSRLLLFLDSERFVGALLVVLKVLFKESMLFFFLLIVIIIGFLQAFLGLDSADGKRDITMLLLRVMFTTIIGEGDIDSISNFTSPYGEILYYFYSFSVTVILLNILVALYNTAYENIIENANDEYLALLAQKTLRYIRAPDEDVFVPPLNLLELCLLVIPFSWWLKHRTYQKLATKLMVLIYSPLLIYVAVKESKDAKRVRYNRMHGFGDDSNEEDQEFDLEDGFDSDDETGNSRMSRGLRSQQLAENEDPEFSVDKATWKGRIQKIAPQLEAANEVGIKWDQYILFKEVAELKSLVKDVLEENKKLRKELSKQ</sequence>
<keyword evidence="2" id="KW-0812">Transmembrane</keyword>
<feature type="transmembrane region" description="Helical" evidence="2">
    <location>
        <begin position="232"/>
        <end position="252"/>
    </location>
</feature>
<name>A0AAV5QVM6_9ASCO</name>
<dbReference type="EMBL" id="BTFZ01000020">
    <property type="protein sequence ID" value="GMM38627.1"/>
    <property type="molecule type" value="Genomic_DNA"/>
</dbReference>
<accession>A0AAV5QVM6</accession>
<feature type="transmembrane region" description="Helical" evidence="2">
    <location>
        <begin position="510"/>
        <end position="531"/>
    </location>
</feature>
<keyword evidence="2" id="KW-1133">Transmembrane helix</keyword>
<evidence type="ECO:0000259" key="3">
    <source>
        <dbReference type="Pfam" id="PF23190"/>
    </source>
</evidence>
<feature type="transmembrane region" description="Helical" evidence="2">
    <location>
        <begin position="368"/>
        <end position="389"/>
    </location>
</feature>
<organism evidence="5 6">
    <name type="scientific">Saccharomycopsis crataegensis</name>
    <dbReference type="NCBI Taxonomy" id="43959"/>
    <lineage>
        <taxon>Eukaryota</taxon>
        <taxon>Fungi</taxon>
        <taxon>Dikarya</taxon>
        <taxon>Ascomycota</taxon>
        <taxon>Saccharomycotina</taxon>
        <taxon>Saccharomycetes</taxon>
        <taxon>Saccharomycopsidaceae</taxon>
        <taxon>Saccharomycopsis</taxon>
    </lineage>
</organism>
<evidence type="ECO:0000256" key="2">
    <source>
        <dbReference type="SAM" id="Phobius"/>
    </source>
</evidence>
<dbReference type="PANTHER" id="PTHR35859:SF1">
    <property type="entry name" value="NONSELECTIVE CATION CHANNEL PROTEIN"/>
    <property type="match status" value="1"/>
</dbReference>
<feature type="transmembrane region" description="Helical" evidence="2">
    <location>
        <begin position="484"/>
        <end position="504"/>
    </location>
</feature>
<dbReference type="Proteomes" id="UP001360560">
    <property type="component" value="Unassembled WGS sequence"/>
</dbReference>
<feature type="region of interest" description="Disordered" evidence="1">
    <location>
        <begin position="549"/>
        <end position="592"/>
    </location>
</feature>
<dbReference type="AlphaFoldDB" id="A0AAV5QVM6"/>
<comment type="caution">
    <text evidence="5">The sequence shown here is derived from an EMBL/GenBank/DDBJ whole genome shotgun (WGS) entry which is preliminary data.</text>
</comment>
<proteinExistence type="predicted"/>
<gene>
    <name evidence="5" type="ORF">DASC09_059660</name>
</gene>
<dbReference type="PANTHER" id="PTHR35859">
    <property type="entry name" value="NONSELECTIVE CATION CHANNEL PROTEIN"/>
    <property type="match status" value="1"/>
</dbReference>
<dbReference type="Pfam" id="PF23190">
    <property type="entry name" value="LHD_TRPY1"/>
    <property type="match status" value="1"/>
</dbReference>